<evidence type="ECO:0000259" key="5">
    <source>
        <dbReference type="SMART" id="SM01086"/>
    </source>
</evidence>
<reference evidence="6 7" key="1">
    <citation type="submission" date="2016-10" db="EMBL/GenBank/DDBJ databases">
        <authorList>
            <person name="de Groot N.N."/>
        </authorList>
    </citation>
    <scope>NUCLEOTIDE SEQUENCE [LARGE SCALE GENOMIC DNA]</scope>
    <source>
        <strain evidence="6 7">DSM 5885</strain>
    </source>
</reference>
<keyword evidence="6" id="KW-0378">Hydrolase</keyword>
<dbReference type="InterPro" id="IPR050052">
    <property type="entry name" value="ATP-dep_Clp_protease_ClpX"/>
</dbReference>
<keyword evidence="6" id="KW-0645">Protease</keyword>
<keyword evidence="7" id="KW-1185">Reference proteome</keyword>
<dbReference type="InterPro" id="IPR019489">
    <property type="entry name" value="Clp_ATPase_C"/>
</dbReference>
<keyword evidence="2 6" id="KW-0067">ATP-binding</keyword>
<evidence type="ECO:0000256" key="2">
    <source>
        <dbReference type="ARBA" id="ARBA00022840"/>
    </source>
</evidence>
<dbReference type="PRINTS" id="PR00819">
    <property type="entry name" value="CBXCFQXSUPER"/>
</dbReference>
<keyword evidence="1" id="KW-0547">Nucleotide-binding</keyword>
<dbReference type="STRING" id="83767.SAMN05660652_01919"/>
<dbReference type="GO" id="GO:0005524">
    <property type="term" value="F:ATP binding"/>
    <property type="evidence" value="ECO:0007669"/>
    <property type="project" value="UniProtKB-KW"/>
</dbReference>
<dbReference type="GO" id="GO:0016887">
    <property type="term" value="F:ATP hydrolysis activity"/>
    <property type="evidence" value="ECO:0007669"/>
    <property type="project" value="InterPro"/>
</dbReference>
<dbReference type="InterPro" id="IPR003959">
    <property type="entry name" value="ATPase_AAA_core"/>
</dbReference>
<accession>A0A1G8DGP1</accession>
<feature type="domain" description="AAA+ ATPase" evidence="4">
    <location>
        <begin position="51"/>
        <end position="191"/>
    </location>
</feature>
<dbReference type="Gene3D" id="1.10.8.60">
    <property type="match status" value="1"/>
</dbReference>
<dbReference type="Pfam" id="PF07724">
    <property type="entry name" value="AAA_2"/>
    <property type="match status" value="1"/>
</dbReference>
<evidence type="ECO:0000256" key="1">
    <source>
        <dbReference type="ARBA" id="ARBA00022741"/>
    </source>
</evidence>
<dbReference type="GO" id="GO:0008233">
    <property type="term" value="F:peptidase activity"/>
    <property type="evidence" value="ECO:0007669"/>
    <property type="project" value="UniProtKB-KW"/>
</dbReference>
<dbReference type="GO" id="GO:0051603">
    <property type="term" value="P:proteolysis involved in protein catabolic process"/>
    <property type="evidence" value="ECO:0007669"/>
    <property type="project" value="TreeGrafter"/>
</dbReference>
<evidence type="ECO:0000256" key="3">
    <source>
        <dbReference type="ARBA" id="ARBA00023186"/>
    </source>
</evidence>
<dbReference type="InterPro" id="IPR027417">
    <property type="entry name" value="P-loop_NTPase"/>
</dbReference>
<dbReference type="InterPro" id="IPR000641">
    <property type="entry name" value="CbxX/CfxQ"/>
</dbReference>
<dbReference type="EMBL" id="FNCY01000006">
    <property type="protein sequence ID" value="SDH56774.1"/>
    <property type="molecule type" value="Genomic_DNA"/>
</dbReference>
<keyword evidence="3" id="KW-0143">Chaperone</keyword>
<evidence type="ECO:0000259" key="4">
    <source>
        <dbReference type="SMART" id="SM00382"/>
    </source>
</evidence>
<dbReference type="AlphaFoldDB" id="A0A1G8DGP1"/>
<evidence type="ECO:0000313" key="7">
    <source>
        <dbReference type="Proteomes" id="UP000198607"/>
    </source>
</evidence>
<gene>
    <name evidence="6" type="ORF">SAMN05660652_01919</name>
</gene>
<dbReference type="Proteomes" id="UP000198607">
    <property type="component" value="Unassembled WGS sequence"/>
</dbReference>
<organism evidence="6 7">
    <name type="scientific">Propionivibrio dicarboxylicus</name>
    <dbReference type="NCBI Taxonomy" id="83767"/>
    <lineage>
        <taxon>Bacteria</taxon>
        <taxon>Pseudomonadati</taxon>
        <taxon>Pseudomonadota</taxon>
        <taxon>Betaproteobacteria</taxon>
        <taxon>Rhodocyclales</taxon>
        <taxon>Rhodocyclaceae</taxon>
        <taxon>Propionivibrio</taxon>
    </lineage>
</organism>
<sequence length="335" mass="36931">MLAKEVTPSVIVRYLDQYVIGQENAKKILAVAVYTHYRKIASAASRRSVAAKSNVLLIGSSGTGKTLVCETLSRMLGVPFVTADATSLAQTRYVNDEIEAVLLRLLERAGDDLRKAQCGIVFIDEIDKLKASPGLQRAASGESVQHALLKIMEGAPVRMKDGRCIDTTNILFICGGAFVGLDELMAKRRGFGFIATSANDNQAILDRLNRRVKPTDLAEYGLIPEFTGRLPIVARFDDLDKAMLVRIISEPKDSIYRQYADLLQADGVELVVAPRVFEQIAELAVEYRAGGRSLRGIFEELMTPVLYLVPDDPGIIRVEIASLFEEARYLRKHAS</sequence>
<dbReference type="PANTHER" id="PTHR48102">
    <property type="entry name" value="ATP-DEPENDENT CLP PROTEASE ATP-BINDING SUBUNIT CLPX-LIKE, MITOCHONDRIAL-RELATED"/>
    <property type="match status" value="1"/>
</dbReference>
<evidence type="ECO:0000313" key="6">
    <source>
        <dbReference type="EMBL" id="SDH56774.1"/>
    </source>
</evidence>
<dbReference type="SMART" id="SM01086">
    <property type="entry name" value="ClpB_D2-small"/>
    <property type="match status" value="1"/>
</dbReference>
<dbReference type="Gene3D" id="3.40.50.300">
    <property type="entry name" value="P-loop containing nucleotide triphosphate hydrolases"/>
    <property type="match status" value="1"/>
</dbReference>
<dbReference type="SMART" id="SM00382">
    <property type="entry name" value="AAA"/>
    <property type="match status" value="1"/>
</dbReference>
<proteinExistence type="predicted"/>
<dbReference type="InterPro" id="IPR003593">
    <property type="entry name" value="AAA+_ATPase"/>
</dbReference>
<protein>
    <submittedName>
        <fullName evidence="6">ATP-dependent Clp protease ATP-binding subunit ClpX</fullName>
    </submittedName>
</protein>
<name>A0A1G8DGP1_9RHOO</name>
<dbReference type="OrthoDB" id="9178104at2"/>
<dbReference type="PANTHER" id="PTHR48102:SF7">
    <property type="entry name" value="ATP-DEPENDENT CLP PROTEASE ATP-BINDING SUBUNIT CLPX-LIKE, MITOCHONDRIAL"/>
    <property type="match status" value="1"/>
</dbReference>
<dbReference type="RefSeq" id="WP_091936958.1">
    <property type="nucleotide sequence ID" value="NZ_FNCY01000006.1"/>
</dbReference>
<feature type="domain" description="Clp ATPase C-terminal" evidence="5">
    <location>
        <begin position="239"/>
        <end position="324"/>
    </location>
</feature>
<dbReference type="SUPFAM" id="SSF52540">
    <property type="entry name" value="P-loop containing nucleoside triphosphate hydrolases"/>
    <property type="match status" value="1"/>
</dbReference>